<comment type="caution">
    <text evidence="1">The sequence shown here is derived from an EMBL/GenBank/DDBJ whole genome shotgun (WGS) entry which is preliminary data.</text>
</comment>
<dbReference type="AlphaFoldDB" id="A0A1A6B7W3"/>
<dbReference type="OrthoDB" id="4651053at2"/>
<gene>
    <name evidence="1" type="ORF">A9W98_35335</name>
</gene>
<dbReference type="EMBL" id="MAEM01000519">
    <property type="protein sequence ID" value="OBR98436.1"/>
    <property type="molecule type" value="Genomic_DNA"/>
</dbReference>
<dbReference type="RefSeq" id="WP_065137089.1">
    <property type="nucleotide sequence ID" value="NZ_MAEM01000519.1"/>
</dbReference>
<accession>A0A1A6B7W3</accession>
<sequence>MERPDTIIEIHRERVQDQTVEMFSGDTYTESVDGTGYSATANLDVTLDRVWFILDSHQRAWQEEIDGEKRDPLRHFAIDLVIFDSRIVIDSVTCIPLVELPPTTITIPDGPRAGESREIPYNEIPLFGRLTIHDQLESHQIEPGKQTIALNFTAQQAPVLVADALPGQYATRLFGPGVQRRADGTTAFTGQDPRISWELDYAEAHWITHSIAGQLLVNVEKLQHPGLSDDEARTRVLDSLAAQIADAMRPQLAEMGDNGIQSLLPTPLDVDPDAQDDSTVKALDAVVHRFDIGDTTHESMVVQLQTLRDLPPGEQLPASVLAENPREKTGLAVTGWSILRQVRDTVRNTFDLDESDFDSDVPCLLRGPKTVNIGGDERSLDALDADILPRTGDGRLVVDGTVSAETKLYDFNASFKVTYDMGLDEIPRDPTVQETRRANFKTIESLEQAMKTAGERKRAGEISGEEYEAEVKRVSELFDELPRTVGVRPVQNPPEPEINPDFSLTAAGKIATAAGAAAVAGLVALPVTAAAGAAGVGVAGAGGLLTLAIAQYLTTVLTIDWFGTGIGSRQVKKSLNDQPEGTSLPPIGIPVDVNLNRQRLAVFFRPLPGKLWVSCAHADETEDAELQHIRTVGGQWPTDGRPWKLSNDDAVRYVDSGELELLVEPDTPGANQLPVSVAEADDGQPYLCVEGDPDRLRRLPRG</sequence>
<protein>
    <submittedName>
        <fullName evidence="1">Uncharacterized protein</fullName>
    </submittedName>
</protein>
<evidence type="ECO:0000313" key="2">
    <source>
        <dbReference type="Proteomes" id="UP000093757"/>
    </source>
</evidence>
<evidence type="ECO:0000313" key="1">
    <source>
        <dbReference type="EMBL" id="OBR98436.1"/>
    </source>
</evidence>
<proteinExistence type="predicted"/>
<reference evidence="1 2" key="1">
    <citation type="submission" date="2016-06" db="EMBL/GenBank/DDBJ databases">
        <authorList>
            <person name="Kjaerup R.B."/>
            <person name="Dalgaard T.S."/>
            <person name="Juul-Madsen H.R."/>
        </authorList>
    </citation>
    <scope>NUCLEOTIDE SEQUENCE [LARGE SCALE GENOMIC DNA]</scope>
    <source>
        <strain evidence="1 2">1245752.6</strain>
    </source>
</reference>
<dbReference type="Proteomes" id="UP000093757">
    <property type="component" value="Unassembled WGS sequence"/>
</dbReference>
<organism evidence="1 2">
    <name type="scientific">Mycobacterium gordonae</name>
    <dbReference type="NCBI Taxonomy" id="1778"/>
    <lineage>
        <taxon>Bacteria</taxon>
        <taxon>Bacillati</taxon>
        <taxon>Actinomycetota</taxon>
        <taxon>Actinomycetes</taxon>
        <taxon>Mycobacteriales</taxon>
        <taxon>Mycobacteriaceae</taxon>
        <taxon>Mycobacterium</taxon>
    </lineage>
</organism>
<name>A0A1A6B7W3_MYCGO</name>